<evidence type="ECO:0000256" key="1">
    <source>
        <dbReference type="ARBA" id="ARBA00022801"/>
    </source>
</evidence>
<reference evidence="3 4" key="1">
    <citation type="submission" date="2018-03" db="EMBL/GenBank/DDBJ databases">
        <title>Genomic Encyclopedia of Archaeal and Bacterial Type Strains, Phase II (KMG-II): from individual species to whole genera.</title>
        <authorList>
            <person name="Goeker M."/>
        </authorList>
    </citation>
    <scope>NUCLEOTIDE SEQUENCE [LARGE SCALE GENOMIC DNA]</scope>
    <source>
        <strain evidence="3 4">DSM 45312</strain>
    </source>
</reference>
<protein>
    <submittedName>
        <fullName evidence="3">Pimeloyl-ACP methyl ester carboxylesterase</fullName>
    </submittedName>
</protein>
<name>A0A2P8CLX9_9ACTN</name>
<accession>A0A2P8CLX9</accession>
<dbReference type="Gene3D" id="3.40.50.1820">
    <property type="entry name" value="alpha/beta hydrolase"/>
    <property type="match status" value="1"/>
</dbReference>
<dbReference type="AlphaFoldDB" id="A0A2P8CLX9"/>
<dbReference type="GO" id="GO:0016787">
    <property type="term" value="F:hydrolase activity"/>
    <property type="evidence" value="ECO:0007669"/>
    <property type="project" value="UniProtKB-KW"/>
</dbReference>
<feature type="domain" description="AB hydrolase-1" evidence="2">
    <location>
        <begin position="32"/>
        <end position="301"/>
    </location>
</feature>
<keyword evidence="1" id="KW-0378">Hydrolase</keyword>
<evidence type="ECO:0000313" key="3">
    <source>
        <dbReference type="EMBL" id="PSK85976.1"/>
    </source>
</evidence>
<dbReference type="Pfam" id="PF12697">
    <property type="entry name" value="Abhydrolase_6"/>
    <property type="match status" value="1"/>
</dbReference>
<dbReference type="EMBL" id="PYGA01000037">
    <property type="protein sequence ID" value="PSK85976.1"/>
    <property type="molecule type" value="Genomic_DNA"/>
</dbReference>
<evidence type="ECO:0000259" key="2">
    <source>
        <dbReference type="Pfam" id="PF12697"/>
    </source>
</evidence>
<dbReference type="PANTHER" id="PTHR43798:SF31">
    <property type="entry name" value="AB HYDROLASE SUPERFAMILY PROTEIN YCLE"/>
    <property type="match status" value="1"/>
</dbReference>
<dbReference type="Proteomes" id="UP000240542">
    <property type="component" value="Unassembled WGS sequence"/>
</dbReference>
<dbReference type="InterPro" id="IPR000073">
    <property type="entry name" value="AB_hydrolase_1"/>
</dbReference>
<comment type="caution">
    <text evidence="3">The sequence shown here is derived from an EMBL/GenBank/DDBJ whole genome shotgun (WGS) entry which is preliminary data.</text>
</comment>
<organism evidence="3 4">
    <name type="scientific">Murinocardiopsis flavida</name>
    <dbReference type="NCBI Taxonomy" id="645275"/>
    <lineage>
        <taxon>Bacteria</taxon>
        <taxon>Bacillati</taxon>
        <taxon>Actinomycetota</taxon>
        <taxon>Actinomycetes</taxon>
        <taxon>Streptosporangiales</taxon>
        <taxon>Nocardiopsidaceae</taxon>
        <taxon>Murinocardiopsis</taxon>
    </lineage>
</organism>
<dbReference type="SUPFAM" id="SSF53474">
    <property type="entry name" value="alpha/beta-Hydrolases"/>
    <property type="match status" value="1"/>
</dbReference>
<dbReference type="RefSeq" id="WP_211301563.1">
    <property type="nucleotide sequence ID" value="NZ_PYGA01000037.1"/>
</dbReference>
<keyword evidence="4" id="KW-1185">Reference proteome</keyword>
<dbReference type="InterPro" id="IPR050266">
    <property type="entry name" value="AB_hydrolase_sf"/>
</dbReference>
<dbReference type="InterPro" id="IPR029058">
    <property type="entry name" value="AB_hydrolase_fold"/>
</dbReference>
<evidence type="ECO:0000313" key="4">
    <source>
        <dbReference type="Proteomes" id="UP000240542"/>
    </source>
</evidence>
<sequence>MNEPTNTADDTVVRTGPVPIAVRDHGGAGPPLLLLHGAGGNLADWGGLVPLLRGEHRVLAVDLRGHGRSGDGTWDFDAVLGDLDAVAAHFALRDTAVVGHSLGGMLAGMWAARTPGCRAAVSLDGHRSAATAARNYAGMEPRRLHADLERLRAVFDAQTAMAADPLTDEQVAALIDARRGLAAAHGADERLVVEAARRGLAATGAATRLRPGPEVAAALRDAPEFADALPSFRAVTAPFLVVLAARDLPSLPAEFGPLMAAHRAGLRRDLADLTAARPNIVVEEIDASHGMHLERPHEVARRITSFLPH</sequence>
<dbReference type="GO" id="GO:0016020">
    <property type="term" value="C:membrane"/>
    <property type="evidence" value="ECO:0007669"/>
    <property type="project" value="TreeGrafter"/>
</dbReference>
<gene>
    <name evidence="3" type="ORF">CLV63_13735</name>
</gene>
<dbReference type="PANTHER" id="PTHR43798">
    <property type="entry name" value="MONOACYLGLYCEROL LIPASE"/>
    <property type="match status" value="1"/>
</dbReference>
<proteinExistence type="predicted"/>